<gene>
    <name evidence="1" type="ORF">NM688_g4740</name>
</gene>
<accession>A0ACC1T1S6</accession>
<organism evidence="1 2">
    <name type="scientific">Phlebia brevispora</name>
    <dbReference type="NCBI Taxonomy" id="194682"/>
    <lineage>
        <taxon>Eukaryota</taxon>
        <taxon>Fungi</taxon>
        <taxon>Dikarya</taxon>
        <taxon>Basidiomycota</taxon>
        <taxon>Agaricomycotina</taxon>
        <taxon>Agaricomycetes</taxon>
        <taxon>Polyporales</taxon>
        <taxon>Meruliaceae</taxon>
        <taxon>Phlebia</taxon>
    </lineage>
</organism>
<evidence type="ECO:0000313" key="1">
    <source>
        <dbReference type="EMBL" id="KAJ3551372.1"/>
    </source>
</evidence>
<protein>
    <submittedName>
        <fullName evidence="1">Uncharacterized protein</fullName>
    </submittedName>
</protein>
<dbReference type="Proteomes" id="UP001148662">
    <property type="component" value="Unassembled WGS sequence"/>
</dbReference>
<keyword evidence="2" id="KW-1185">Reference proteome</keyword>
<reference evidence="1" key="1">
    <citation type="submission" date="2022-07" db="EMBL/GenBank/DDBJ databases">
        <title>Genome Sequence of Phlebia brevispora.</title>
        <authorList>
            <person name="Buettner E."/>
        </authorList>
    </citation>
    <scope>NUCLEOTIDE SEQUENCE</scope>
    <source>
        <strain evidence="1">MPL23</strain>
    </source>
</reference>
<name>A0ACC1T1S6_9APHY</name>
<evidence type="ECO:0000313" key="2">
    <source>
        <dbReference type="Proteomes" id="UP001148662"/>
    </source>
</evidence>
<proteinExistence type="predicted"/>
<comment type="caution">
    <text evidence="1">The sequence shown here is derived from an EMBL/GenBank/DDBJ whole genome shotgun (WGS) entry which is preliminary data.</text>
</comment>
<sequence length="550" mass="62036">MRISVTPSASRPHVSSSEKNIITKGCDIKLPLHKIWASRCIRVSTLRLVYCSLFLSTLFMSSLNSSDRFPAHIDTKGWNPQQVTTPPQYLGRKTLPIKRADAEPLTREDIQYDLLFYIFANPVRAFVDYMAPGRPLVNFCDLYVNALFNSSKCSKVLKDKMVETPTFAIEFAKIALLTNVGRINTTMAFFPEMKTALRSYHPVPSLQKSDGNLQDAPRIKNCLKAALLPFEFKTPPPATPEEIREKARSGQIPPTSVVNLIFVLSNSTHALRLAEAHFEPPVEANAFLWIIFHYLSPPDTPNPFDDENSRAHPGKAPKLVTISREEMLRENQDPQEEIEWGRRMSQMRSKFLKELVDEMEAEKRRKKNPVPVTTSSSNFSNPLSNQELAALRRSTRAPASGHLSRASSYSHDYATHQIPVQQPAPRPPPVIQTQASSEGDSNVPERSMLEHAWHIIRTRDPLDDSDTEIDDHMRRDYSQRLRILSRLRGKDPTPPPMDPSAGPFLGPNSAISGPAYQQPYAHLQGSQSMPPFYGPSTGKLREVNWSSENY</sequence>
<dbReference type="EMBL" id="JANHOG010000810">
    <property type="protein sequence ID" value="KAJ3551372.1"/>
    <property type="molecule type" value="Genomic_DNA"/>
</dbReference>